<proteinExistence type="predicted"/>
<name>A0A0F6WBI0_9CAUD</name>
<keyword evidence="2" id="KW-1185">Reference proteome</keyword>
<evidence type="ECO:0000313" key="1">
    <source>
        <dbReference type="EMBL" id="AKF12602.1"/>
    </source>
</evidence>
<dbReference type="Proteomes" id="UP000221947">
    <property type="component" value="Segment"/>
</dbReference>
<evidence type="ECO:0000313" key="2">
    <source>
        <dbReference type="Proteomes" id="UP000221947"/>
    </source>
</evidence>
<dbReference type="EMBL" id="KR052480">
    <property type="protein sequence ID" value="AKF12602.1"/>
    <property type="molecule type" value="Genomic_DNA"/>
</dbReference>
<reference evidence="1 2" key="1">
    <citation type="submission" date="2015-04" db="EMBL/GenBank/DDBJ databases">
        <authorList>
            <person name="Schouten J.T."/>
            <person name="Crockett J.T."/>
            <person name="Hodson T.S."/>
            <person name="Hyde J.R."/>
            <person name="Smith T.A."/>
            <person name="Merrill B.D."/>
            <person name="Crook M.B."/>
            <person name="Griffitts J.S."/>
            <person name="Burnett S.H."/>
            <person name="Grose J.H."/>
            <person name="Breakwell D.P."/>
        </authorList>
    </citation>
    <scope>NUCLEOTIDE SEQUENCE [LARGE SCALE GENOMIC DNA]</scope>
</reference>
<sequence length="171" mass="19273">MPFNVNDFRANLTYGGARNNKFEVQVTNPWINTADSKYPFLVKAASLPALTAGTIEIPYMGRKIKLPGDPTYEEWVVTIFNDNDFAIRDSLIGWYKAIHPTVSNTNTFGGTSPALYKSQALVRQLDLLDNVVKTVTFDGIFPSAVSSIELGSEMNDQIEEFTVTFQYDWWE</sequence>
<organism evidence="1 2">
    <name type="scientific">Sinorhizobium phage phiM7</name>
    <dbReference type="NCBI Taxonomy" id="1647403"/>
    <lineage>
        <taxon>Viruses</taxon>
        <taxon>Duplodnaviria</taxon>
        <taxon>Heunggongvirae</taxon>
        <taxon>Uroviricota</taxon>
        <taxon>Caudoviricetes</taxon>
        <taxon>Emdodecavirus</taxon>
        <taxon>Emdodecavirus M7</taxon>
    </lineage>
</organism>
<accession>A0A0F6WBI0</accession>
<gene>
    <name evidence="1" type="ORF">PHIM7_54</name>
</gene>
<protein>
    <submittedName>
        <fullName evidence="1">Tail tube protein</fullName>
    </submittedName>
</protein>